<dbReference type="PROSITE" id="PS50902">
    <property type="entry name" value="FLAVODOXIN_LIKE"/>
    <property type="match status" value="1"/>
</dbReference>
<sequence>SAKRFWTLMGDIRHHYGRIDSVLAMQLLSGHHQRDRDGRLIESRKGEIPLQYQGDVSCPHLGGYPGGWKGGAADAKVAVHGEDLRVYWTLGRPCEWQGPWDEVRLKKKTADVLIAYDSLTGNTERMAQAVAEGVKRVPGAVAMVKRVSEVTKEDLEAAEAIVLGCPTYYANVPGGMKTVMDDWSWKMKVDFTDKVGGAFATGGGQMGGKEHVVVSLLLFMINNRMVVAGPLYQDEEGQDIWAETGAGAMTGPIDPGISPKEFDSASRLGERVARLAVKLS</sequence>
<feature type="domain" description="Flavodoxin-like" evidence="3">
    <location>
        <begin position="112"/>
        <end position="280"/>
    </location>
</feature>
<feature type="non-terminal residue" evidence="4">
    <location>
        <position position="1"/>
    </location>
</feature>
<organism evidence="4">
    <name type="scientific">marine sediment metagenome</name>
    <dbReference type="NCBI Taxonomy" id="412755"/>
    <lineage>
        <taxon>unclassified sequences</taxon>
        <taxon>metagenomes</taxon>
        <taxon>ecological metagenomes</taxon>
    </lineage>
</organism>
<dbReference type="GO" id="GO:0016491">
    <property type="term" value="F:oxidoreductase activity"/>
    <property type="evidence" value="ECO:0007669"/>
    <property type="project" value="InterPro"/>
</dbReference>
<gene>
    <name evidence="4" type="ORF">S01H1_27205</name>
</gene>
<evidence type="ECO:0000256" key="1">
    <source>
        <dbReference type="ARBA" id="ARBA00022630"/>
    </source>
</evidence>
<dbReference type="InterPro" id="IPR051796">
    <property type="entry name" value="ISF_SsuE-like"/>
</dbReference>
<comment type="caution">
    <text evidence="4">The sequence shown here is derived from an EMBL/GenBank/DDBJ whole genome shotgun (WGS) entry which is preliminary data.</text>
</comment>
<accession>X0TJ02</accession>
<keyword evidence="2" id="KW-0288">FMN</keyword>
<dbReference type="InterPro" id="IPR005025">
    <property type="entry name" value="FMN_Rdtase-like_dom"/>
</dbReference>
<dbReference type="PANTHER" id="PTHR43278">
    <property type="entry name" value="NAD(P)H-DEPENDENT FMN-CONTAINING OXIDOREDUCTASE YWQN-RELATED"/>
    <property type="match status" value="1"/>
</dbReference>
<dbReference type="GO" id="GO:0010181">
    <property type="term" value="F:FMN binding"/>
    <property type="evidence" value="ECO:0007669"/>
    <property type="project" value="InterPro"/>
</dbReference>
<name>X0TJ02_9ZZZZ</name>
<dbReference type="SUPFAM" id="SSF52218">
    <property type="entry name" value="Flavoproteins"/>
    <property type="match status" value="1"/>
</dbReference>
<dbReference type="InterPro" id="IPR008254">
    <property type="entry name" value="Flavodoxin/NO_synth"/>
</dbReference>
<dbReference type="PANTHER" id="PTHR43278:SF4">
    <property type="entry name" value="NAD(P)H-DEPENDENT FMN-CONTAINING OXIDOREDUCTASE YWQN-RELATED"/>
    <property type="match status" value="1"/>
</dbReference>
<dbReference type="InterPro" id="IPR029039">
    <property type="entry name" value="Flavoprotein-like_sf"/>
</dbReference>
<evidence type="ECO:0000256" key="2">
    <source>
        <dbReference type="ARBA" id="ARBA00022643"/>
    </source>
</evidence>
<evidence type="ECO:0000313" key="4">
    <source>
        <dbReference type="EMBL" id="GAF88137.1"/>
    </source>
</evidence>
<dbReference type="AlphaFoldDB" id="X0TJ02"/>
<feature type="non-terminal residue" evidence="4">
    <location>
        <position position="280"/>
    </location>
</feature>
<protein>
    <recommendedName>
        <fullName evidence="3">Flavodoxin-like domain-containing protein</fullName>
    </recommendedName>
</protein>
<dbReference type="Gene3D" id="3.40.50.360">
    <property type="match status" value="1"/>
</dbReference>
<keyword evidence="1" id="KW-0285">Flavoprotein</keyword>
<proteinExistence type="predicted"/>
<dbReference type="EMBL" id="BARS01016545">
    <property type="protein sequence ID" value="GAF88137.1"/>
    <property type="molecule type" value="Genomic_DNA"/>
</dbReference>
<dbReference type="Pfam" id="PF03358">
    <property type="entry name" value="FMN_red"/>
    <property type="match status" value="1"/>
</dbReference>
<reference evidence="4" key="1">
    <citation type="journal article" date="2014" name="Front. Microbiol.">
        <title>High frequency of phylogenetically diverse reductive dehalogenase-homologous genes in deep subseafloor sedimentary metagenomes.</title>
        <authorList>
            <person name="Kawai M."/>
            <person name="Futagami T."/>
            <person name="Toyoda A."/>
            <person name="Takaki Y."/>
            <person name="Nishi S."/>
            <person name="Hori S."/>
            <person name="Arai W."/>
            <person name="Tsubouchi T."/>
            <person name="Morono Y."/>
            <person name="Uchiyama I."/>
            <person name="Ito T."/>
            <person name="Fujiyama A."/>
            <person name="Inagaki F."/>
            <person name="Takami H."/>
        </authorList>
    </citation>
    <scope>NUCLEOTIDE SEQUENCE</scope>
    <source>
        <strain evidence="4">Expedition CK06-06</strain>
    </source>
</reference>
<evidence type="ECO:0000259" key="3">
    <source>
        <dbReference type="PROSITE" id="PS50902"/>
    </source>
</evidence>